<dbReference type="SUPFAM" id="SSF49464">
    <property type="entry name" value="Carboxypeptidase regulatory domain-like"/>
    <property type="match status" value="1"/>
</dbReference>
<evidence type="ECO:0000256" key="2">
    <source>
        <dbReference type="ARBA" id="ARBA00022448"/>
    </source>
</evidence>
<accession>A0A0H4PH33</accession>
<dbReference type="InterPro" id="IPR039426">
    <property type="entry name" value="TonB-dep_rcpt-like"/>
</dbReference>
<comment type="similarity">
    <text evidence="7">Belongs to the TonB-dependent receptor family.</text>
</comment>
<dbReference type="NCBIfam" id="TIGR04056">
    <property type="entry name" value="OMP_RagA_SusC"/>
    <property type="match status" value="1"/>
</dbReference>
<reference evidence="10 11" key="1">
    <citation type="submission" date="2015-07" db="EMBL/GenBank/DDBJ databases">
        <authorList>
            <person name="Kim K.M."/>
        </authorList>
    </citation>
    <scope>NUCLEOTIDE SEQUENCE [LARGE SCALE GENOMIC DNA]</scope>
    <source>
        <strain evidence="10 11">KCTC 12363</strain>
    </source>
</reference>
<dbReference type="Gene3D" id="2.60.40.1120">
    <property type="entry name" value="Carboxypeptidase-like, regulatory domain"/>
    <property type="match status" value="1"/>
</dbReference>
<feature type="region of interest" description="Disordered" evidence="8">
    <location>
        <begin position="295"/>
        <end position="319"/>
    </location>
</feature>
<keyword evidence="10" id="KW-0675">Receptor</keyword>
<evidence type="ECO:0000313" key="10">
    <source>
        <dbReference type="EMBL" id="AKP53851.1"/>
    </source>
</evidence>
<dbReference type="Gene3D" id="2.170.130.10">
    <property type="entry name" value="TonB-dependent receptor, plug domain"/>
    <property type="match status" value="1"/>
</dbReference>
<dbReference type="EMBL" id="CP012040">
    <property type="protein sequence ID" value="AKP53851.1"/>
    <property type="molecule type" value="Genomic_DNA"/>
</dbReference>
<dbReference type="Gene3D" id="2.40.170.20">
    <property type="entry name" value="TonB-dependent receptor, beta-barrel domain"/>
    <property type="match status" value="1"/>
</dbReference>
<evidence type="ECO:0000313" key="11">
    <source>
        <dbReference type="Proteomes" id="UP000036520"/>
    </source>
</evidence>
<proteinExistence type="inferred from homology"/>
<organism evidence="10 11">
    <name type="scientific">Cyclobacterium amurskyense</name>
    <dbReference type="NCBI Taxonomy" id="320787"/>
    <lineage>
        <taxon>Bacteria</taxon>
        <taxon>Pseudomonadati</taxon>
        <taxon>Bacteroidota</taxon>
        <taxon>Cytophagia</taxon>
        <taxon>Cytophagales</taxon>
        <taxon>Cyclobacteriaceae</taxon>
        <taxon>Cyclobacterium</taxon>
    </lineage>
</organism>
<dbReference type="FunFam" id="2.60.40.1120:FF:000003">
    <property type="entry name" value="Outer membrane protein Omp121"/>
    <property type="match status" value="1"/>
</dbReference>
<evidence type="ECO:0000259" key="9">
    <source>
        <dbReference type="Pfam" id="PF07715"/>
    </source>
</evidence>
<sequence>MRKKSTTSRLVWLSVFAVFLFCFQVQIRTHAGTTIFNATSEIDHANSKTDLPASISGRVVDQNKIPIPGATVIVVGTSIGTVTDIDGKFSIEAGPGQVLKISFIGFESEEVIIANQTVINVILQEDMASLEEVVVVGYGVQKKSDLTGAVVRADIEAFQESPNVSIMQSLQGSVAGLNVGQVNQAGGEPDIQIRGRTSLSGEQSPLIVIDGVIYRGNINDLNPNDIKSIDVLKDASAAAIYGSQASNGVIILTTKKGVDLGKPTINYSNSFTFQKPIKEFKTGTAADYLKKTEESDLYNSRTEPSGYLEPNPNWEPSSNFKTSDEILAYNQGRSDNWYDLMTNDNPYIQNHNLSLANATERSNYYISLGHTDQKGHMVNEGYNRINARVNLETNVTDWLTFGLQSAFTRSNYLGPTPSLGNRYLSPFATVRDENGEYIQITGGNTINPMVQLEADLVDKRLNFFGNFYAQIDFPFLEGLSYKVNYLNNYTTNQDYYFREYASNFQGGGQKMYQLNYNWSSDHILTYNKTFKDVHNVFLTLLYGSESRESEYTQASSFIYANTALGYNSLQSGSADQQRTSSGAWDESSLYQMARLFYGYDHRYLFTGTIRRDGFSGFGATNKFGIFPSLSLAWAASEEIFIADNTDWLNNLKLRISYGSNGNRTVGRYQTLATVAGGFNYITADGTPLYTQAINKLASPNLKWETTTGINLGVDFAILGNRISGSIDYYNNETTDLLYQVDIPGISRFETFPDNLGRIHNQGLDIAITTANIRKNDLTWESTFMFSRNRNELRELLGFDLDGDGVEDDLVSEGLFIGYPLDAIFDYSINGLWQINDEIPVYSDLGAYKVMDINGDGEIDPADRSIIGYEEPSYRFSINNTLTYKNWTFRLFINSIQGGNSRYLGMDNINSWQIINQENHFNNDFPLGLDYWTPENTDAIYERPNINISSGIAGTRYIPRSFVRLQDVSLAYNFPRELLTKLKIQNLKVFVSGKNLYTLTKWPGWDPETGQNINRTGRPVLKGYSVGLNLGF</sequence>
<evidence type="ECO:0000256" key="7">
    <source>
        <dbReference type="PROSITE-ProRule" id="PRU01360"/>
    </source>
</evidence>
<dbReference type="GO" id="GO:0009279">
    <property type="term" value="C:cell outer membrane"/>
    <property type="evidence" value="ECO:0007669"/>
    <property type="project" value="UniProtKB-SubCell"/>
</dbReference>
<dbReference type="InterPro" id="IPR037066">
    <property type="entry name" value="Plug_dom_sf"/>
</dbReference>
<evidence type="ECO:0000256" key="6">
    <source>
        <dbReference type="ARBA" id="ARBA00023237"/>
    </source>
</evidence>
<comment type="subcellular location">
    <subcellularLocation>
        <location evidence="1 7">Cell outer membrane</location>
        <topology evidence="1 7">Multi-pass membrane protein</topology>
    </subcellularLocation>
</comment>
<keyword evidence="3 7" id="KW-1134">Transmembrane beta strand</keyword>
<feature type="domain" description="TonB-dependent receptor plug" evidence="9">
    <location>
        <begin position="143"/>
        <end position="249"/>
    </location>
</feature>
<evidence type="ECO:0000256" key="8">
    <source>
        <dbReference type="SAM" id="MobiDB-lite"/>
    </source>
</evidence>
<keyword evidence="4 7" id="KW-0812">Transmembrane</keyword>
<dbReference type="InterPro" id="IPR012910">
    <property type="entry name" value="Plug_dom"/>
</dbReference>
<evidence type="ECO:0000256" key="1">
    <source>
        <dbReference type="ARBA" id="ARBA00004571"/>
    </source>
</evidence>
<gene>
    <name evidence="10" type="ORF">CA2015_4513</name>
</gene>
<dbReference type="OrthoDB" id="9768177at2"/>
<evidence type="ECO:0000256" key="3">
    <source>
        <dbReference type="ARBA" id="ARBA00022452"/>
    </source>
</evidence>
<dbReference type="STRING" id="320787.CA2015_4513"/>
<dbReference type="InterPro" id="IPR023997">
    <property type="entry name" value="TonB-dep_OMP_SusC/RagA_CS"/>
</dbReference>
<dbReference type="Proteomes" id="UP000036520">
    <property type="component" value="Chromosome"/>
</dbReference>
<name>A0A0H4PH33_9BACT</name>
<keyword evidence="2 7" id="KW-0813">Transport</keyword>
<dbReference type="PROSITE" id="PS52016">
    <property type="entry name" value="TONB_DEPENDENT_REC_3"/>
    <property type="match status" value="1"/>
</dbReference>
<keyword evidence="5 7" id="KW-0472">Membrane</keyword>
<evidence type="ECO:0000256" key="4">
    <source>
        <dbReference type="ARBA" id="ARBA00022692"/>
    </source>
</evidence>
<dbReference type="InterPro" id="IPR008969">
    <property type="entry name" value="CarboxyPept-like_regulatory"/>
</dbReference>
<dbReference type="InterPro" id="IPR023996">
    <property type="entry name" value="TonB-dep_OMP_SusC/RagA"/>
</dbReference>
<keyword evidence="11" id="KW-1185">Reference proteome</keyword>
<dbReference type="Pfam" id="PF13715">
    <property type="entry name" value="CarbopepD_reg_2"/>
    <property type="match status" value="1"/>
</dbReference>
<dbReference type="Pfam" id="PF07715">
    <property type="entry name" value="Plug"/>
    <property type="match status" value="1"/>
</dbReference>
<dbReference type="KEGG" id="camu:CA2015_4513"/>
<dbReference type="InterPro" id="IPR036942">
    <property type="entry name" value="Beta-barrel_TonB_sf"/>
</dbReference>
<dbReference type="AlphaFoldDB" id="A0A0H4PH33"/>
<evidence type="ECO:0000256" key="5">
    <source>
        <dbReference type="ARBA" id="ARBA00023136"/>
    </source>
</evidence>
<protein>
    <submittedName>
        <fullName evidence="10">TonB-dependent receptor plug</fullName>
    </submittedName>
</protein>
<dbReference type="NCBIfam" id="TIGR04057">
    <property type="entry name" value="SusC_RagA_signa"/>
    <property type="match status" value="1"/>
</dbReference>
<dbReference type="RefSeq" id="WP_048643908.1">
    <property type="nucleotide sequence ID" value="NZ_CP012040.1"/>
</dbReference>
<keyword evidence="6 7" id="KW-0998">Cell outer membrane</keyword>
<dbReference type="PATRIC" id="fig|320787.5.peg.4948"/>
<dbReference type="SUPFAM" id="SSF56935">
    <property type="entry name" value="Porins"/>
    <property type="match status" value="1"/>
</dbReference>